<keyword evidence="5" id="KW-0328">Glycosyltransferase</keyword>
<dbReference type="SUPFAM" id="SSF53448">
    <property type="entry name" value="Nucleotide-diphospho-sugar transferases"/>
    <property type="match status" value="1"/>
</dbReference>
<dbReference type="Gene3D" id="3.90.550.10">
    <property type="entry name" value="Spore Coat Polysaccharide Biosynthesis Protein SpsA, Chain A"/>
    <property type="match status" value="1"/>
</dbReference>
<keyword evidence="9" id="KW-0735">Signal-anchor</keyword>
<dbReference type="AlphaFoldDB" id="A0A7C4W898"/>
<sequence length="241" mass="27526">MNLSIVIPAYNEADRIVVTLESSIAYLETVSYETELIVVSDGSTDDTCKVASGFPSSGKVSVRTIEYHPNRGKGYAVKTGMLAAQSDIVLFMDADYAVPLQEIEKGLDLLRQGFDIAIGSRAIEGARVEKHQNLPREIAAWVYTRIQQLYLGLPYPDTQCGFKLFRNHAAQDLFARQRLNSVIFDPEILWLARRSGYRIAEFPVVWRHVENSRIQYDNIRKSIFVFQEMLRIPRVHRTDIR</sequence>
<evidence type="ECO:0000256" key="8">
    <source>
        <dbReference type="ARBA" id="ARBA00022824"/>
    </source>
</evidence>
<dbReference type="GO" id="GO:0006487">
    <property type="term" value="P:protein N-linked glycosylation"/>
    <property type="evidence" value="ECO:0007669"/>
    <property type="project" value="TreeGrafter"/>
</dbReference>
<dbReference type="EC" id="2.4.1.117" evidence="4"/>
<accession>A0A7C4W898</accession>
<organism evidence="14">
    <name type="scientific">Desulfatirhabdium butyrativorans</name>
    <dbReference type="NCBI Taxonomy" id="340467"/>
    <lineage>
        <taxon>Bacteria</taxon>
        <taxon>Pseudomonadati</taxon>
        <taxon>Thermodesulfobacteriota</taxon>
        <taxon>Desulfobacteria</taxon>
        <taxon>Desulfobacterales</taxon>
        <taxon>Desulfatirhabdiaceae</taxon>
        <taxon>Desulfatirhabdium</taxon>
    </lineage>
</organism>
<evidence type="ECO:0000256" key="9">
    <source>
        <dbReference type="ARBA" id="ARBA00022968"/>
    </source>
</evidence>
<dbReference type="CDD" id="cd04188">
    <property type="entry name" value="DPG_synthase"/>
    <property type="match status" value="1"/>
</dbReference>
<evidence type="ECO:0000256" key="3">
    <source>
        <dbReference type="ARBA" id="ARBA00006739"/>
    </source>
</evidence>
<keyword evidence="11" id="KW-0472">Membrane</keyword>
<comment type="catalytic activity">
    <reaction evidence="12">
        <text>a di-trans,poly-cis-dolichyl phosphate + UDP-alpha-D-glucose = a di-trans,poly-cis-dolichyl beta-D-glucosyl phosphate + UDP</text>
        <dbReference type="Rhea" id="RHEA:15401"/>
        <dbReference type="Rhea" id="RHEA-COMP:19498"/>
        <dbReference type="Rhea" id="RHEA-COMP:19502"/>
        <dbReference type="ChEBI" id="CHEBI:57525"/>
        <dbReference type="ChEBI" id="CHEBI:57683"/>
        <dbReference type="ChEBI" id="CHEBI:58223"/>
        <dbReference type="ChEBI" id="CHEBI:58885"/>
        <dbReference type="EC" id="2.4.1.117"/>
    </reaction>
    <physiologicalReaction direction="left-to-right" evidence="12">
        <dbReference type="Rhea" id="RHEA:15402"/>
    </physiologicalReaction>
</comment>
<evidence type="ECO:0000256" key="7">
    <source>
        <dbReference type="ARBA" id="ARBA00022692"/>
    </source>
</evidence>
<dbReference type="PANTHER" id="PTHR10859:SF91">
    <property type="entry name" value="DOLICHYL-PHOSPHATE BETA-GLUCOSYLTRANSFERASE"/>
    <property type="match status" value="1"/>
</dbReference>
<evidence type="ECO:0000256" key="5">
    <source>
        <dbReference type="ARBA" id="ARBA00022676"/>
    </source>
</evidence>
<evidence type="ECO:0000256" key="6">
    <source>
        <dbReference type="ARBA" id="ARBA00022679"/>
    </source>
</evidence>
<feature type="domain" description="Glycosyltransferase 2-like" evidence="13">
    <location>
        <begin position="4"/>
        <end position="174"/>
    </location>
</feature>
<comment type="subcellular location">
    <subcellularLocation>
        <location evidence="1">Endoplasmic reticulum membrane</location>
        <topology evidence="1">Single-pass membrane protein</topology>
    </subcellularLocation>
</comment>
<evidence type="ECO:0000313" key="14">
    <source>
        <dbReference type="EMBL" id="HGU34657.1"/>
    </source>
</evidence>
<dbReference type="EMBL" id="DSUH01000400">
    <property type="protein sequence ID" value="HGU34657.1"/>
    <property type="molecule type" value="Genomic_DNA"/>
</dbReference>
<keyword evidence="8" id="KW-0256">Endoplasmic reticulum</keyword>
<dbReference type="InterPro" id="IPR035518">
    <property type="entry name" value="DPG_synthase"/>
</dbReference>
<evidence type="ECO:0000256" key="11">
    <source>
        <dbReference type="ARBA" id="ARBA00023136"/>
    </source>
</evidence>
<dbReference type="InterPro" id="IPR029044">
    <property type="entry name" value="Nucleotide-diphossugar_trans"/>
</dbReference>
<gene>
    <name evidence="14" type="ORF">ENS29_17700</name>
</gene>
<comment type="similarity">
    <text evidence="3">Belongs to the glycosyltransferase 2 family.</text>
</comment>
<dbReference type="Pfam" id="PF00535">
    <property type="entry name" value="Glycos_transf_2"/>
    <property type="match status" value="1"/>
</dbReference>
<keyword evidence="6 14" id="KW-0808">Transferase</keyword>
<proteinExistence type="inferred from homology"/>
<evidence type="ECO:0000259" key="13">
    <source>
        <dbReference type="Pfam" id="PF00535"/>
    </source>
</evidence>
<keyword evidence="10" id="KW-1133">Transmembrane helix</keyword>
<name>A0A7C4W898_9BACT</name>
<comment type="pathway">
    <text evidence="2">Protein modification; protein glycosylation.</text>
</comment>
<dbReference type="InterPro" id="IPR001173">
    <property type="entry name" value="Glyco_trans_2-like"/>
</dbReference>
<evidence type="ECO:0000256" key="4">
    <source>
        <dbReference type="ARBA" id="ARBA00012583"/>
    </source>
</evidence>
<evidence type="ECO:0000256" key="10">
    <source>
        <dbReference type="ARBA" id="ARBA00022989"/>
    </source>
</evidence>
<evidence type="ECO:0000256" key="1">
    <source>
        <dbReference type="ARBA" id="ARBA00004389"/>
    </source>
</evidence>
<keyword evidence="7" id="KW-0812">Transmembrane</keyword>
<evidence type="ECO:0000256" key="2">
    <source>
        <dbReference type="ARBA" id="ARBA00004922"/>
    </source>
</evidence>
<comment type="caution">
    <text evidence="14">The sequence shown here is derived from an EMBL/GenBank/DDBJ whole genome shotgun (WGS) entry which is preliminary data.</text>
</comment>
<dbReference type="GO" id="GO:0004581">
    <property type="term" value="F:dolichyl-phosphate beta-glucosyltransferase activity"/>
    <property type="evidence" value="ECO:0007669"/>
    <property type="project" value="UniProtKB-EC"/>
</dbReference>
<evidence type="ECO:0000256" key="12">
    <source>
        <dbReference type="ARBA" id="ARBA00045097"/>
    </source>
</evidence>
<protein>
    <recommendedName>
        <fullName evidence="4">dolichyl-phosphate beta-glucosyltransferase</fullName>
        <ecNumber evidence="4">2.4.1.117</ecNumber>
    </recommendedName>
</protein>
<reference evidence="14" key="1">
    <citation type="journal article" date="2020" name="mSystems">
        <title>Genome- and Community-Level Interaction Insights into Carbon Utilization and Element Cycling Functions of Hydrothermarchaeota in Hydrothermal Sediment.</title>
        <authorList>
            <person name="Zhou Z."/>
            <person name="Liu Y."/>
            <person name="Xu W."/>
            <person name="Pan J."/>
            <person name="Luo Z.H."/>
            <person name="Li M."/>
        </authorList>
    </citation>
    <scope>NUCLEOTIDE SEQUENCE [LARGE SCALE GENOMIC DNA]</scope>
    <source>
        <strain evidence="14">SpSt-477</strain>
    </source>
</reference>
<dbReference type="PANTHER" id="PTHR10859">
    <property type="entry name" value="GLYCOSYL TRANSFERASE"/>
    <property type="match status" value="1"/>
</dbReference>